<protein>
    <submittedName>
        <fullName evidence="5">Arylsulfatase A family protein</fullName>
    </submittedName>
</protein>
<keyword evidence="2" id="KW-0378">Hydrolase</keyword>
<evidence type="ECO:0000259" key="4">
    <source>
        <dbReference type="Pfam" id="PF00884"/>
    </source>
</evidence>
<evidence type="ECO:0000256" key="1">
    <source>
        <dbReference type="ARBA" id="ARBA00022723"/>
    </source>
</evidence>
<dbReference type="OrthoDB" id="9795675at2"/>
<dbReference type="InterPro" id="IPR000917">
    <property type="entry name" value="Sulfatase_N"/>
</dbReference>
<dbReference type="GO" id="GO:0008484">
    <property type="term" value="F:sulfuric ester hydrolase activity"/>
    <property type="evidence" value="ECO:0007669"/>
    <property type="project" value="TreeGrafter"/>
</dbReference>
<evidence type="ECO:0000256" key="3">
    <source>
        <dbReference type="SAM" id="MobiDB-lite"/>
    </source>
</evidence>
<proteinExistence type="predicted"/>
<dbReference type="Gene3D" id="3.40.720.10">
    <property type="entry name" value="Alkaline Phosphatase, subunit A"/>
    <property type="match status" value="1"/>
</dbReference>
<dbReference type="EMBL" id="CP015091">
    <property type="protein sequence ID" value="APZ50812.1"/>
    <property type="molecule type" value="Genomic_DNA"/>
</dbReference>
<evidence type="ECO:0000313" key="5">
    <source>
        <dbReference type="EMBL" id="APZ50812.1"/>
    </source>
</evidence>
<dbReference type="Proteomes" id="UP000187059">
    <property type="component" value="Plasmid pPABY1"/>
</dbReference>
<geneLocation type="plasmid" evidence="6">
    <name>ppaby1</name>
</geneLocation>
<feature type="region of interest" description="Disordered" evidence="3">
    <location>
        <begin position="459"/>
        <end position="494"/>
    </location>
</feature>
<dbReference type="SUPFAM" id="SSF53649">
    <property type="entry name" value="Alkaline phosphatase-like"/>
    <property type="match status" value="1"/>
</dbReference>
<gene>
    <name evidence="5" type="ORF">Ga0080574_TMP478</name>
</gene>
<organism evidence="5 6">
    <name type="scientific">Salipiger abyssi</name>
    <dbReference type="NCBI Taxonomy" id="1250539"/>
    <lineage>
        <taxon>Bacteria</taxon>
        <taxon>Pseudomonadati</taxon>
        <taxon>Pseudomonadota</taxon>
        <taxon>Alphaproteobacteria</taxon>
        <taxon>Rhodobacterales</taxon>
        <taxon>Roseobacteraceae</taxon>
        <taxon>Salipiger</taxon>
    </lineage>
</organism>
<sequence>MMSDQPHVLFVTVDQWPAHLLGCMGHPDIETPTLDMLARSGTLYRNCYAETPICIPSRRSMMTGLTARGHGDRDFQPALRMPAKAQTLAGAFSAAGYQTGAIGKLHVFPPRDRIGFDDALLAEEGRGHLGGPDDYEMFLADRGHPGEQFTHGMSNNEYGWNTWHLDDDLHVTNWTTRTAARQIKRRDPTRPGFWHVSYTHPHPPLVPLQRYFDRYARRGVADPLQSDWSAETAAMPALLRSVRGYYAALPPAQLADTRRAFYALCTHIDHQIRLLIGTLREEGILDDTIIVFCSDHGDMLGDHGMFGKRLMYDASANVPLLVIDTRRHDRIGRNATSDRLVALHDLMPTMLDMAGVAIPEGVEGSSLLAPDTRDHLYGESQSGAKATRMIRDRQHKLIWYPAGNRFQLFDMMEDPREQHDLAADPAQAETLEKMKTLLRGHLYGSDLDMIEGDRFVGLPEPADATPDNRGLSGQRGFHYPQVPASDPSVAVGSA</sequence>
<dbReference type="PANTHER" id="PTHR45953:SF1">
    <property type="entry name" value="IDURONATE 2-SULFATASE"/>
    <property type="match status" value="1"/>
</dbReference>
<keyword evidence="6" id="KW-1185">Reference proteome</keyword>
<evidence type="ECO:0000313" key="6">
    <source>
        <dbReference type="Proteomes" id="UP000187059"/>
    </source>
</evidence>
<dbReference type="AlphaFoldDB" id="A0A1P8UN57"/>
<accession>A0A1P8UN57</accession>
<dbReference type="InterPro" id="IPR017850">
    <property type="entry name" value="Alkaline_phosphatase_core_sf"/>
</dbReference>
<feature type="domain" description="Sulfatase N-terminal" evidence="4">
    <location>
        <begin position="6"/>
        <end position="356"/>
    </location>
</feature>
<reference evidence="5 6" key="1">
    <citation type="submission" date="2016-04" db="EMBL/GenBank/DDBJ databases">
        <title>Deep-sea bacteria in the southern Pacific.</title>
        <authorList>
            <person name="Tang K."/>
        </authorList>
    </citation>
    <scope>NUCLEOTIDE SEQUENCE [LARGE SCALE GENOMIC DNA]</scope>
    <source>
        <strain evidence="5 6">JLT2014</strain>
        <plasmid evidence="6">ppaby1</plasmid>
    </source>
</reference>
<keyword evidence="5" id="KW-0614">Plasmid</keyword>
<evidence type="ECO:0000256" key="2">
    <source>
        <dbReference type="ARBA" id="ARBA00022801"/>
    </source>
</evidence>
<dbReference type="KEGG" id="paby:Ga0080574_TMP478"/>
<name>A0A1P8UN57_9RHOB</name>
<dbReference type="Pfam" id="PF00884">
    <property type="entry name" value="Sulfatase"/>
    <property type="match status" value="1"/>
</dbReference>
<dbReference type="GO" id="GO:0046872">
    <property type="term" value="F:metal ion binding"/>
    <property type="evidence" value="ECO:0007669"/>
    <property type="project" value="UniProtKB-KW"/>
</dbReference>
<dbReference type="GO" id="GO:0005737">
    <property type="term" value="C:cytoplasm"/>
    <property type="evidence" value="ECO:0007669"/>
    <property type="project" value="TreeGrafter"/>
</dbReference>
<dbReference type="PANTHER" id="PTHR45953">
    <property type="entry name" value="IDURONATE 2-SULFATASE"/>
    <property type="match status" value="1"/>
</dbReference>
<keyword evidence="1" id="KW-0479">Metal-binding</keyword>